<evidence type="ECO:0000256" key="4">
    <source>
        <dbReference type="ARBA" id="ARBA00022989"/>
    </source>
</evidence>
<evidence type="ECO:0000313" key="9">
    <source>
        <dbReference type="EMBL" id="KNZ57938.1"/>
    </source>
</evidence>
<dbReference type="Pfam" id="PF07992">
    <property type="entry name" value="Pyr_redox_2"/>
    <property type="match status" value="1"/>
</dbReference>
<dbReference type="PANTHER" id="PTHR13317">
    <property type="entry name" value="TRANSMEMBRANE ANTERIOR POSTERIOR TRANSFORMATION PROTEIN 1 HOMOLOG"/>
    <property type="match status" value="1"/>
</dbReference>
<evidence type="ECO:0000256" key="6">
    <source>
        <dbReference type="SAM" id="MobiDB-lite"/>
    </source>
</evidence>
<dbReference type="VEuPathDB" id="FungiDB:VP01_2037g2"/>
<dbReference type="Proteomes" id="UP000037035">
    <property type="component" value="Unassembled WGS sequence"/>
</dbReference>
<dbReference type="Pfam" id="PF05346">
    <property type="entry name" value="DUF747"/>
    <property type="match status" value="1"/>
</dbReference>
<dbReference type="Gene3D" id="3.50.50.100">
    <property type="match status" value="1"/>
</dbReference>
<comment type="subcellular location">
    <subcellularLocation>
        <location evidence="1">Membrane</location>
        <topology evidence="1">Multi-pass membrane protein</topology>
    </subcellularLocation>
</comment>
<keyword evidence="3 7" id="KW-0812">Transmembrane</keyword>
<comment type="caution">
    <text evidence="9">The sequence shown here is derived from an EMBL/GenBank/DDBJ whole genome shotgun (WGS) entry which is preliminary data.</text>
</comment>
<organism evidence="9 10">
    <name type="scientific">Puccinia sorghi</name>
    <dbReference type="NCBI Taxonomy" id="27349"/>
    <lineage>
        <taxon>Eukaryota</taxon>
        <taxon>Fungi</taxon>
        <taxon>Dikarya</taxon>
        <taxon>Basidiomycota</taxon>
        <taxon>Pucciniomycotina</taxon>
        <taxon>Pucciniomycetes</taxon>
        <taxon>Pucciniales</taxon>
        <taxon>Pucciniaceae</taxon>
        <taxon>Puccinia</taxon>
    </lineage>
</organism>
<feature type="compositionally biased region" description="Basic and acidic residues" evidence="6">
    <location>
        <begin position="1079"/>
        <end position="1094"/>
    </location>
</feature>
<evidence type="ECO:0000256" key="3">
    <source>
        <dbReference type="ARBA" id="ARBA00022692"/>
    </source>
</evidence>
<dbReference type="PRINTS" id="PR00368">
    <property type="entry name" value="FADPNR"/>
</dbReference>
<feature type="transmembrane region" description="Helical" evidence="7">
    <location>
        <begin position="553"/>
        <end position="572"/>
    </location>
</feature>
<dbReference type="STRING" id="27349.A0A0L6VB28"/>
<evidence type="ECO:0000256" key="2">
    <source>
        <dbReference type="ARBA" id="ARBA00008803"/>
    </source>
</evidence>
<keyword evidence="4 7" id="KW-1133">Transmembrane helix</keyword>
<feature type="region of interest" description="Disordered" evidence="6">
    <location>
        <begin position="1079"/>
        <end position="1149"/>
    </location>
</feature>
<feature type="transmembrane region" description="Helical" evidence="7">
    <location>
        <begin position="1019"/>
        <end position="1038"/>
    </location>
</feature>
<evidence type="ECO:0000256" key="7">
    <source>
        <dbReference type="SAM" id="Phobius"/>
    </source>
</evidence>
<dbReference type="InterPro" id="IPR008010">
    <property type="entry name" value="Tatp1"/>
</dbReference>
<dbReference type="EMBL" id="LAVV01006879">
    <property type="protein sequence ID" value="KNZ57938.1"/>
    <property type="molecule type" value="Genomic_DNA"/>
</dbReference>
<comment type="similarity">
    <text evidence="2">Belongs to the TAPT1 family.</text>
</comment>
<proteinExistence type="inferred from homology"/>
<dbReference type="InterPro" id="IPR023753">
    <property type="entry name" value="FAD/NAD-binding_dom"/>
</dbReference>
<feature type="transmembrane region" description="Helical" evidence="7">
    <location>
        <begin position="717"/>
        <end position="735"/>
    </location>
</feature>
<dbReference type="InterPro" id="IPR036188">
    <property type="entry name" value="FAD/NAD-bd_sf"/>
</dbReference>
<evidence type="ECO:0000259" key="8">
    <source>
        <dbReference type="Pfam" id="PF07992"/>
    </source>
</evidence>
<sequence length="1166" mass="131924">MSIPSTIGRVLQTLIYPRGPRAESPAEDKYPIANWPGCPFITKKDKRNYFSQNATRRMSSSDQQETIVVIGLSGAGLKTFNRLLEQLYHRHTGQYKATKKIRLIGIEKSRYAYWPPGSLRASVVKGFEQKVVRSMDHLIPHKIQQHHPEMVMVLTGTEVLGLDLKHKFLVLDKSFDELEMERENNQLKFDYLVIASVSLLKGSSYAFPCRPPPEAERADELKARLAELQSQMEESHSIVIVGAGVVGIELAGELSWQYKYNSKKRITLVCSSDRLLPDHNRKLGVSLTKQLEQRQVKIVYNSKVDLGALGISKTGKLDKMSKIGLVRRDDGGSSDSIEGESRLVKKIFLGKLMGFFLGGEGDFVFLAIGNKPNTTFIPDEYLETGSKLVKVNSYLQVMSDVVEGIRGVYGVGDASNFDEAKLYAALDGQANTASKNLWVDVMGLDERMKVVHKPIKDTISIPLGPCGGATELFGYTFGLGAWMTSVVKGWTLLLWMFEWFAHHQKTFSLWEHLKKEITIKAICDSPSNAAASLIREERISNFLNVPIAIEKTIIFGFWICLNSFLSVITILPIKFIHATYKLVKLLLLLLLPKPLKQHNTLSVSYKVDLLQGLLIILVCLFLHHVTDASRMYHFVRGQETIKLYVIFNVLEIADRLCCSFGQDILDSLFSPSTLGRRIDGSQPHLKPIFLFILAFIFTGKSFILNPRKLRKKYILKLIYSYSTVAHTLVLFYQLVSLNVAINSFDHSLITLLISNQFVEIKGAVFKKFEKENLFQMTCADIVERFQLFLMLTIIAIRNLIEMSGSSTSSSHAHSYTYHYLPTSMNLSPTLSLIEKIFSPVLVVMLSEVLVDWLKHAFITKFNHIRPSVYGRFIDVLCKDLVSDHQIIKHDQNDTEDNQDIKPFVDKSPAVSRRLGFSVFPIFCLSVRVSFQAIDMLSDTSDEEFNLFADDTTAELIDVPSKLSMEYIKQKIFSIPYSAYFNTNPPIAYIDPLQPAAGASPNKTKLSDTSTFSNFQMKGFIMLSCLVVMSFLILIKLYIGIRIRLYALKRVESMYNRLGEDELNGRDRKPIGLSAQEMMKEENERKLIEKPEFDVPIRPSTPTSQKPALLDEISPTPESPNETFNGSISPTPSPSHDRLPPSSHNNKKKLLSMDELSRFDMVRSRIW</sequence>
<evidence type="ECO:0000256" key="5">
    <source>
        <dbReference type="ARBA" id="ARBA00023136"/>
    </source>
</evidence>
<protein>
    <recommendedName>
        <fullName evidence="8">FAD/NAD(P)-binding domain-containing protein</fullName>
    </recommendedName>
</protein>
<feature type="transmembrane region" description="Helical" evidence="7">
    <location>
        <begin position="688"/>
        <end position="705"/>
    </location>
</feature>
<dbReference type="AlphaFoldDB" id="A0A0L6VB28"/>
<dbReference type="OrthoDB" id="2500787at2759"/>
<keyword evidence="5 7" id="KW-0472">Membrane</keyword>
<keyword evidence="10" id="KW-1185">Reference proteome</keyword>
<dbReference type="PANTHER" id="PTHR13317:SF4">
    <property type="entry name" value="TRANSMEMBRANE ANTERIOR POSTERIOR TRANSFORMATION PROTEIN 1 HOMOLOG"/>
    <property type="match status" value="1"/>
</dbReference>
<dbReference type="GO" id="GO:0016491">
    <property type="term" value="F:oxidoreductase activity"/>
    <property type="evidence" value="ECO:0007669"/>
    <property type="project" value="InterPro"/>
</dbReference>
<feature type="transmembrane region" description="Helical" evidence="7">
    <location>
        <begin position="607"/>
        <end position="626"/>
    </location>
</feature>
<feature type="compositionally biased region" description="Polar residues" evidence="6">
    <location>
        <begin position="1118"/>
        <end position="1129"/>
    </location>
</feature>
<reference evidence="9 10" key="1">
    <citation type="submission" date="2015-08" db="EMBL/GenBank/DDBJ databases">
        <title>Next Generation Sequencing and Analysis of the Genome of Puccinia sorghi L Schw, the Causal Agent of Maize Common Rust.</title>
        <authorList>
            <person name="Rochi L."/>
            <person name="Burguener G."/>
            <person name="Darino M."/>
            <person name="Turjanski A."/>
            <person name="Kreff E."/>
            <person name="Dieguez M.J."/>
            <person name="Sacco F."/>
        </authorList>
    </citation>
    <scope>NUCLEOTIDE SEQUENCE [LARGE SCALE GENOMIC DNA]</scope>
    <source>
        <strain evidence="9 10">RO10H11247</strain>
    </source>
</reference>
<evidence type="ECO:0000313" key="10">
    <source>
        <dbReference type="Proteomes" id="UP000037035"/>
    </source>
</evidence>
<gene>
    <name evidence="9" type="ORF">VP01_2037g2</name>
</gene>
<evidence type="ECO:0000256" key="1">
    <source>
        <dbReference type="ARBA" id="ARBA00004141"/>
    </source>
</evidence>
<feature type="domain" description="FAD/NAD(P)-binding" evidence="8">
    <location>
        <begin position="67"/>
        <end position="415"/>
    </location>
</feature>
<dbReference type="SUPFAM" id="SSF51905">
    <property type="entry name" value="FAD/NAD(P)-binding domain"/>
    <property type="match status" value="2"/>
</dbReference>
<dbReference type="GO" id="GO:0005789">
    <property type="term" value="C:endoplasmic reticulum membrane"/>
    <property type="evidence" value="ECO:0007669"/>
    <property type="project" value="TreeGrafter"/>
</dbReference>
<accession>A0A0L6VB28</accession>
<name>A0A0L6VB28_9BASI</name>